<evidence type="ECO:0000256" key="1">
    <source>
        <dbReference type="SAM" id="Phobius"/>
    </source>
</evidence>
<keyword evidence="1" id="KW-0472">Membrane</keyword>
<gene>
    <name evidence="2" type="ORF">V8N49_15940</name>
</gene>
<dbReference type="RefSeq" id="WP_336203386.1">
    <property type="nucleotide sequence ID" value="NZ_JBANEI010000012.1"/>
</dbReference>
<dbReference type="EMBL" id="JBANEI010000012">
    <property type="protein sequence ID" value="MEI2683141.1"/>
    <property type="molecule type" value="Genomic_DNA"/>
</dbReference>
<name>A0ABU8DI05_ERWAP</name>
<feature type="transmembrane region" description="Helical" evidence="1">
    <location>
        <begin position="87"/>
        <end position="105"/>
    </location>
</feature>
<organism evidence="2 3">
    <name type="scientific">Erwinia aphidicola</name>
    <dbReference type="NCBI Taxonomy" id="68334"/>
    <lineage>
        <taxon>Bacteria</taxon>
        <taxon>Pseudomonadati</taxon>
        <taxon>Pseudomonadota</taxon>
        <taxon>Gammaproteobacteria</taxon>
        <taxon>Enterobacterales</taxon>
        <taxon>Erwiniaceae</taxon>
        <taxon>Erwinia</taxon>
    </lineage>
</organism>
<sequence>MAEKKEKLDGKAFPILTFGLALGVFLILLIVYTVMNWETFKNNIITVINTNNIVLFGIFFTLAFLITDIIRMVLVSKYPEIKKTLRVISTIFFILLIIVFSVLSSENGTSYQTSLTVLISSIVLGTGWWIQATINAASARKSHTINTIMNQRHSVHYFNKLDNVYRHFGLTKTIPLNIAKQYRCGFAGEDRQVKKELISACRDASYILNYYEFISAGVLRGDFDEKLIMECFLTQCKILSIEHFILSRFSKKKLGLMRVFFPITLSF</sequence>
<evidence type="ECO:0000313" key="2">
    <source>
        <dbReference type="EMBL" id="MEI2683141.1"/>
    </source>
</evidence>
<keyword evidence="3" id="KW-1185">Reference proteome</keyword>
<protein>
    <submittedName>
        <fullName evidence="2">DUF4760 domain-containing protein</fullName>
    </submittedName>
</protein>
<dbReference type="Pfam" id="PF15956">
    <property type="entry name" value="DUF4760"/>
    <property type="match status" value="1"/>
</dbReference>
<accession>A0ABU8DI05</accession>
<comment type="caution">
    <text evidence="2">The sequence shown here is derived from an EMBL/GenBank/DDBJ whole genome shotgun (WGS) entry which is preliminary data.</text>
</comment>
<feature type="transmembrane region" description="Helical" evidence="1">
    <location>
        <begin position="12"/>
        <end position="33"/>
    </location>
</feature>
<feature type="transmembrane region" description="Helical" evidence="1">
    <location>
        <begin position="111"/>
        <end position="130"/>
    </location>
</feature>
<keyword evidence="1" id="KW-1133">Transmembrane helix</keyword>
<keyword evidence="1" id="KW-0812">Transmembrane</keyword>
<dbReference type="InterPro" id="IPR031876">
    <property type="entry name" value="DUF4760"/>
</dbReference>
<evidence type="ECO:0000313" key="3">
    <source>
        <dbReference type="Proteomes" id="UP001306592"/>
    </source>
</evidence>
<feature type="transmembrane region" description="Helical" evidence="1">
    <location>
        <begin position="53"/>
        <end position="75"/>
    </location>
</feature>
<reference evidence="2 3" key="1">
    <citation type="submission" date="2024-02" db="EMBL/GenBank/DDBJ databases">
        <title>First report Erwinia aphidicola in onion in Chile.</title>
        <authorList>
            <person name="Valenzuela M."/>
            <person name="Pena M."/>
            <person name="Dutta B."/>
        </authorList>
    </citation>
    <scope>NUCLEOTIDE SEQUENCE [LARGE SCALE GENOMIC DNA]</scope>
    <source>
        <strain evidence="2 3">QCJ3A</strain>
    </source>
</reference>
<dbReference type="Proteomes" id="UP001306592">
    <property type="component" value="Unassembled WGS sequence"/>
</dbReference>
<proteinExistence type="predicted"/>